<dbReference type="InterPro" id="IPR029144">
    <property type="entry name" value="Thr_synth_N"/>
</dbReference>
<reference evidence="3" key="1">
    <citation type="submission" date="2023-03" db="EMBL/GenBank/DDBJ databases">
        <authorList>
            <person name="Steffen K."/>
            <person name="Cardenas P."/>
        </authorList>
    </citation>
    <scope>NUCLEOTIDE SEQUENCE</scope>
</reference>
<dbReference type="GO" id="GO:0030170">
    <property type="term" value="F:pyridoxal phosphate binding"/>
    <property type="evidence" value="ECO:0007669"/>
    <property type="project" value="TreeGrafter"/>
</dbReference>
<proteinExistence type="predicted"/>
<dbReference type="InterPro" id="IPR036052">
    <property type="entry name" value="TrpB-like_PALP_sf"/>
</dbReference>
<dbReference type="InterPro" id="IPR001926">
    <property type="entry name" value="TrpB-like_PALP"/>
</dbReference>
<evidence type="ECO:0000259" key="1">
    <source>
        <dbReference type="Pfam" id="PF00291"/>
    </source>
</evidence>
<dbReference type="AlphaFoldDB" id="A0AA35WJK4"/>
<protein>
    <submittedName>
        <fullName evidence="3">Threonine synthase-like 2</fullName>
    </submittedName>
</protein>
<accession>A0AA35WJK4</accession>
<dbReference type="EMBL" id="CASHTH010001979">
    <property type="protein sequence ID" value="CAI8022779.1"/>
    <property type="molecule type" value="Genomic_DNA"/>
</dbReference>
<evidence type="ECO:0000313" key="3">
    <source>
        <dbReference type="EMBL" id="CAI8022779.1"/>
    </source>
</evidence>
<feature type="domain" description="Threonine synthase N-terminal" evidence="2">
    <location>
        <begin position="2"/>
        <end position="78"/>
    </location>
</feature>
<dbReference type="Proteomes" id="UP001174909">
    <property type="component" value="Unassembled WGS sequence"/>
</dbReference>
<evidence type="ECO:0000259" key="2">
    <source>
        <dbReference type="Pfam" id="PF14821"/>
    </source>
</evidence>
<name>A0AA35WJK4_GEOBA</name>
<dbReference type="PANTHER" id="PTHR42690">
    <property type="entry name" value="THREONINE SYNTHASE FAMILY MEMBER"/>
    <property type="match status" value="1"/>
</dbReference>
<evidence type="ECO:0000313" key="4">
    <source>
        <dbReference type="Proteomes" id="UP001174909"/>
    </source>
</evidence>
<comment type="caution">
    <text evidence="3">The sequence shown here is derived from an EMBL/GenBank/DDBJ whole genome shotgun (WGS) entry which is preliminary data.</text>
</comment>
<dbReference type="Gene3D" id="3.40.50.1100">
    <property type="match status" value="2"/>
</dbReference>
<dbReference type="Pfam" id="PF14821">
    <property type="entry name" value="Thr_synth_N"/>
    <property type="match status" value="1"/>
</dbReference>
<organism evidence="3 4">
    <name type="scientific">Geodia barretti</name>
    <name type="common">Barrett's horny sponge</name>
    <dbReference type="NCBI Taxonomy" id="519541"/>
    <lineage>
        <taxon>Eukaryota</taxon>
        <taxon>Metazoa</taxon>
        <taxon>Porifera</taxon>
        <taxon>Demospongiae</taxon>
        <taxon>Heteroscleromorpha</taxon>
        <taxon>Tetractinellida</taxon>
        <taxon>Astrophorina</taxon>
        <taxon>Geodiidae</taxon>
        <taxon>Geodia</taxon>
    </lineage>
</organism>
<dbReference type="Gene3D" id="3.90.1380.10">
    <property type="entry name" value="Threonine synthase, N-terminal domain"/>
    <property type="match status" value="1"/>
</dbReference>
<sequence>MKYCSTRGGVKGVSFSEVLLSNYAPDGGLYVPENLPRIGRETLRSWAALGYQELLQEIFSLFVSPEELTPQEMQSIFEGVFDGFDAPDVLPVVKVGPVHVAEAWHGPTGVFKDLTLHVLARLSNHFLEKRGQRATILVSTTGDTGGTAIRSVQGMKNLRAIVAYPRRTVSRVQELQMTTTGSENAVVFSHDGISDDLDLILRNIFQDGELRKRHTLLSFNSIHTVRVLLNAVHFVYVYLRVAPEADQSVLVSVPTGGVGNAAGGVMAAEMGVPIKILSAVNENDVVHRAFTLGDFSIARAQIPTHAPSLDSNLPHNIERVFYFALNGDAAALKRVMEDFEQTQKSVLPGKICDSFRHFLTASVNKEQCLETMKSVWREFGYAVCPHTAVAWKPAAEYATSTSQNGDVGIGGETGPPAERCKVVVVFSTASPAKFPETLSLVSVPVPPAAWVTELAGKKERKLLLDKGGDWEGILRETIASSQGFL</sequence>
<keyword evidence="4" id="KW-1185">Reference proteome</keyword>
<gene>
    <name evidence="3" type="ORF">GBAR_LOCUS13342</name>
</gene>
<dbReference type="InterPro" id="IPR037158">
    <property type="entry name" value="Thr_synth_N_sf"/>
</dbReference>
<feature type="domain" description="Tryptophan synthase beta chain-like PALP" evidence="1">
    <location>
        <begin position="104"/>
        <end position="403"/>
    </location>
</feature>
<dbReference type="PANTHER" id="PTHR42690:SF1">
    <property type="entry name" value="THREONINE SYNTHASE-LIKE 2"/>
    <property type="match status" value="1"/>
</dbReference>
<dbReference type="SUPFAM" id="SSF53686">
    <property type="entry name" value="Tryptophan synthase beta subunit-like PLP-dependent enzymes"/>
    <property type="match status" value="1"/>
</dbReference>
<dbReference type="InterPro" id="IPR051166">
    <property type="entry name" value="Threonine_Synthase"/>
</dbReference>
<dbReference type="GO" id="GO:0009071">
    <property type="term" value="P:serine family amino acid catabolic process"/>
    <property type="evidence" value="ECO:0007669"/>
    <property type="project" value="TreeGrafter"/>
</dbReference>
<dbReference type="Pfam" id="PF00291">
    <property type="entry name" value="PALP"/>
    <property type="match status" value="1"/>
</dbReference>
<dbReference type="GO" id="GO:0046360">
    <property type="term" value="P:2-oxobutyrate biosynthetic process"/>
    <property type="evidence" value="ECO:0007669"/>
    <property type="project" value="TreeGrafter"/>
</dbReference>